<dbReference type="OMA" id="SPYTQYK"/>
<gene>
    <name evidence="4" type="primary">11410426</name>
    <name evidence="2" type="ordered locus">MTR_4g095330</name>
    <name evidence="3" type="ORF">MtrunA17_Chr4g0053761</name>
</gene>
<dbReference type="EMBL" id="CM001220">
    <property type="protein sequence ID" value="AES90656.1"/>
    <property type="molecule type" value="Genomic_DNA"/>
</dbReference>
<evidence type="ECO:0000313" key="5">
    <source>
        <dbReference type="Proteomes" id="UP000002051"/>
    </source>
</evidence>
<dbReference type="Pfam" id="PF10714">
    <property type="entry name" value="LEA_6"/>
    <property type="match status" value="1"/>
</dbReference>
<dbReference type="OrthoDB" id="1929004at2759"/>
<dbReference type="HOGENOM" id="CLU_177259_0_0_1"/>
<dbReference type="eggNOG" id="ENOG502S9CN">
    <property type="taxonomic scope" value="Eukaryota"/>
</dbReference>
<proteinExistence type="predicted"/>
<dbReference type="STRING" id="3880.G7JCT1"/>
<dbReference type="EMBL" id="PSQE01000004">
    <property type="protein sequence ID" value="RHN63018.1"/>
    <property type="molecule type" value="Genomic_DNA"/>
</dbReference>
<dbReference type="Proteomes" id="UP000265566">
    <property type="component" value="Chromosome 4"/>
</dbReference>
<feature type="compositionally biased region" description="Basic and acidic residues" evidence="1">
    <location>
        <begin position="1"/>
        <end position="10"/>
    </location>
</feature>
<evidence type="ECO:0000313" key="3">
    <source>
        <dbReference type="EMBL" id="RHN63018.1"/>
    </source>
</evidence>
<reference evidence="3" key="4">
    <citation type="journal article" date="2018" name="Nat. Plants">
        <title>Whole-genome landscape of Medicago truncatula symbiotic genes.</title>
        <authorList>
            <person name="Pecrix Y."/>
            <person name="Gamas P."/>
            <person name="Carrere S."/>
        </authorList>
    </citation>
    <scope>NUCLEOTIDE SEQUENCE</scope>
    <source>
        <tissue evidence="3">Leaves</tissue>
    </source>
</reference>
<organism evidence="2 5">
    <name type="scientific">Medicago truncatula</name>
    <name type="common">Barrel medic</name>
    <name type="synonym">Medicago tribuloides</name>
    <dbReference type="NCBI Taxonomy" id="3880"/>
    <lineage>
        <taxon>Eukaryota</taxon>
        <taxon>Viridiplantae</taxon>
        <taxon>Streptophyta</taxon>
        <taxon>Embryophyta</taxon>
        <taxon>Tracheophyta</taxon>
        <taxon>Spermatophyta</taxon>
        <taxon>Magnoliopsida</taxon>
        <taxon>eudicotyledons</taxon>
        <taxon>Gunneridae</taxon>
        <taxon>Pentapetalae</taxon>
        <taxon>rosids</taxon>
        <taxon>fabids</taxon>
        <taxon>Fabales</taxon>
        <taxon>Fabaceae</taxon>
        <taxon>Papilionoideae</taxon>
        <taxon>50 kb inversion clade</taxon>
        <taxon>NPAAA clade</taxon>
        <taxon>Hologalegina</taxon>
        <taxon>IRL clade</taxon>
        <taxon>Trifolieae</taxon>
        <taxon>Medicago</taxon>
    </lineage>
</organism>
<feature type="region of interest" description="Disordered" evidence="1">
    <location>
        <begin position="1"/>
        <end position="75"/>
    </location>
</feature>
<reference evidence="2 5" key="1">
    <citation type="journal article" date="2011" name="Nature">
        <title>The Medicago genome provides insight into the evolution of rhizobial symbioses.</title>
        <authorList>
            <person name="Young N.D."/>
            <person name="Debelle F."/>
            <person name="Oldroyd G.E."/>
            <person name="Geurts R."/>
            <person name="Cannon S.B."/>
            <person name="Udvardi M.K."/>
            <person name="Benedito V.A."/>
            <person name="Mayer K.F."/>
            <person name="Gouzy J."/>
            <person name="Schoof H."/>
            <person name="Van de Peer Y."/>
            <person name="Proost S."/>
            <person name="Cook D.R."/>
            <person name="Meyers B.C."/>
            <person name="Spannagl M."/>
            <person name="Cheung F."/>
            <person name="De Mita S."/>
            <person name="Krishnakumar V."/>
            <person name="Gundlach H."/>
            <person name="Zhou S."/>
            <person name="Mudge J."/>
            <person name="Bharti A.K."/>
            <person name="Murray J.D."/>
            <person name="Naoumkina M.A."/>
            <person name="Rosen B."/>
            <person name="Silverstein K.A."/>
            <person name="Tang H."/>
            <person name="Rombauts S."/>
            <person name="Zhao P.X."/>
            <person name="Zhou P."/>
            <person name="Barbe V."/>
            <person name="Bardou P."/>
            <person name="Bechner M."/>
            <person name="Bellec A."/>
            <person name="Berger A."/>
            <person name="Berges H."/>
            <person name="Bidwell S."/>
            <person name="Bisseling T."/>
            <person name="Choisne N."/>
            <person name="Couloux A."/>
            <person name="Denny R."/>
            <person name="Deshpande S."/>
            <person name="Dai X."/>
            <person name="Doyle J.J."/>
            <person name="Dudez A.M."/>
            <person name="Farmer A.D."/>
            <person name="Fouteau S."/>
            <person name="Franken C."/>
            <person name="Gibelin C."/>
            <person name="Gish J."/>
            <person name="Goldstein S."/>
            <person name="Gonzalez A.J."/>
            <person name="Green P.J."/>
            <person name="Hallab A."/>
            <person name="Hartog M."/>
            <person name="Hua A."/>
            <person name="Humphray S.J."/>
            <person name="Jeong D.H."/>
            <person name="Jing Y."/>
            <person name="Jocker A."/>
            <person name="Kenton S.M."/>
            <person name="Kim D.J."/>
            <person name="Klee K."/>
            <person name="Lai H."/>
            <person name="Lang C."/>
            <person name="Lin S."/>
            <person name="Macmil S.L."/>
            <person name="Magdelenat G."/>
            <person name="Matthews L."/>
            <person name="McCorrison J."/>
            <person name="Monaghan E.L."/>
            <person name="Mun J.H."/>
            <person name="Najar F.Z."/>
            <person name="Nicholson C."/>
            <person name="Noirot C."/>
            <person name="O'Bleness M."/>
            <person name="Paule C.R."/>
            <person name="Poulain J."/>
            <person name="Prion F."/>
            <person name="Qin B."/>
            <person name="Qu C."/>
            <person name="Retzel E.F."/>
            <person name="Riddle C."/>
            <person name="Sallet E."/>
            <person name="Samain S."/>
            <person name="Samson N."/>
            <person name="Sanders I."/>
            <person name="Saurat O."/>
            <person name="Scarpelli C."/>
            <person name="Schiex T."/>
            <person name="Segurens B."/>
            <person name="Severin A.J."/>
            <person name="Sherrier D.J."/>
            <person name="Shi R."/>
            <person name="Sims S."/>
            <person name="Singer S.R."/>
            <person name="Sinharoy S."/>
            <person name="Sterck L."/>
            <person name="Viollet A."/>
            <person name="Wang B.B."/>
            <person name="Wang K."/>
            <person name="Wang M."/>
            <person name="Wang X."/>
            <person name="Warfsmann J."/>
            <person name="Weissenbach J."/>
            <person name="White D.D."/>
            <person name="White J.D."/>
            <person name="Wiley G.B."/>
            <person name="Wincker P."/>
            <person name="Xing Y."/>
            <person name="Yang L."/>
            <person name="Yao Z."/>
            <person name="Ying F."/>
            <person name="Zhai J."/>
            <person name="Zhou L."/>
            <person name="Zuber A."/>
            <person name="Denarie J."/>
            <person name="Dixon R.A."/>
            <person name="May G.D."/>
            <person name="Schwartz D.C."/>
            <person name="Rogers J."/>
            <person name="Quetier F."/>
            <person name="Town C.D."/>
            <person name="Roe B.A."/>
        </authorList>
    </citation>
    <scope>NUCLEOTIDE SEQUENCE [LARGE SCALE GENOMIC DNA]</scope>
    <source>
        <strain evidence="2">A17</strain>
        <strain evidence="4 5">cv. Jemalong A17</strain>
    </source>
</reference>
<evidence type="ECO:0000256" key="1">
    <source>
        <dbReference type="SAM" id="MobiDB-lite"/>
    </source>
</evidence>
<dbReference type="EnsemblPlants" id="AES90656">
    <property type="protein sequence ID" value="AES90656"/>
    <property type="gene ID" value="MTR_4g095330"/>
</dbReference>
<reference evidence="4" key="3">
    <citation type="submission" date="2015-04" db="UniProtKB">
        <authorList>
            <consortium name="EnsemblPlants"/>
        </authorList>
    </citation>
    <scope>IDENTIFICATION</scope>
    <source>
        <strain evidence="4">cv. Jemalong A17</strain>
    </source>
</reference>
<reference evidence="2 5" key="2">
    <citation type="journal article" date="2014" name="BMC Genomics">
        <title>An improved genome release (version Mt4.0) for the model legume Medicago truncatula.</title>
        <authorList>
            <person name="Tang H."/>
            <person name="Krishnakumar V."/>
            <person name="Bidwell S."/>
            <person name="Rosen B."/>
            <person name="Chan A."/>
            <person name="Zhou S."/>
            <person name="Gentzbittel L."/>
            <person name="Childs K.L."/>
            <person name="Yandell M."/>
            <person name="Gundlach H."/>
            <person name="Mayer K.F."/>
            <person name="Schwartz D.C."/>
            <person name="Town C.D."/>
        </authorList>
    </citation>
    <scope>GENOME REANNOTATION</scope>
    <source>
        <strain evidence="4 5">cv. Jemalong A17</strain>
    </source>
</reference>
<dbReference type="PaxDb" id="3880-AES90656"/>
<sequence length="91" mass="9711">MEKQTEKETKPTTTNEASKGNIEGLPLQDSPYLKYEDLEDYKRQGYGTQGHQQPQPGRGAGATEAPTLSGANVSSEAKFNAANAVNSKGVP</sequence>
<dbReference type="Proteomes" id="UP000002051">
    <property type="component" value="Chromosome 4"/>
</dbReference>
<dbReference type="Gramene" id="rna25666">
    <property type="protein sequence ID" value="RHN63018.1"/>
    <property type="gene ID" value="gene25666"/>
</dbReference>
<protein>
    <submittedName>
        <fullName evidence="2">Late embryogenesis abundant protein, group 6</fullName>
    </submittedName>
    <submittedName>
        <fullName evidence="3">Putative Late embryogenesis abundant protein, LEA-18</fullName>
    </submittedName>
</protein>
<feature type="compositionally biased region" description="Basic and acidic residues" evidence="1">
    <location>
        <begin position="34"/>
        <end position="43"/>
    </location>
</feature>
<evidence type="ECO:0000313" key="4">
    <source>
        <dbReference type="EnsemblPlants" id="AES90656"/>
    </source>
</evidence>
<dbReference type="KEGG" id="mtr:11410426"/>
<name>G7JCT1_MEDTR</name>
<accession>G7JCT1</accession>
<evidence type="ECO:0000313" key="2">
    <source>
        <dbReference type="EMBL" id="AES90656.1"/>
    </source>
</evidence>
<dbReference type="InterPro" id="IPR018930">
    <property type="entry name" value="LEA-18"/>
</dbReference>
<dbReference type="AlphaFoldDB" id="G7JCT1"/>
<keyword evidence="5" id="KW-1185">Reference proteome</keyword>